<dbReference type="Proteomes" id="UP001519292">
    <property type="component" value="Unassembled WGS sequence"/>
</dbReference>
<accession>A0ABS4MCT2</accession>
<dbReference type="RefSeq" id="WP_209686161.1">
    <property type="nucleotide sequence ID" value="NZ_JAGGLU010000002.1"/>
</dbReference>
<evidence type="ECO:0000313" key="1">
    <source>
        <dbReference type="EMBL" id="MBP2057418.1"/>
    </source>
</evidence>
<reference evidence="1 2" key="1">
    <citation type="submission" date="2021-03" db="EMBL/GenBank/DDBJ databases">
        <title>Genomic Encyclopedia of Type Strains, Phase IV (KMG-IV): sequencing the most valuable type-strain genomes for metagenomic binning, comparative biology and taxonomic classification.</title>
        <authorList>
            <person name="Goeker M."/>
        </authorList>
    </citation>
    <scope>NUCLEOTIDE SEQUENCE [LARGE SCALE GENOMIC DNA]</scope>
    <source>
        <strain evidence="1 2">DSM 101872</strain>
    </source>
</reference>
<keyword evidence="2" id="KW-1185">Reference proteome</keyword>
<proteinExistence type="predicted"/>
<gene>
    <name evidence="1" type="ORF">J2Z60_000582</name>
</gene>
<comment type="caution">
    <text evidence="1">The sequence shown here is derived from an EMBL/GenBank/DDBJ whole genome shotgun (WGS) entry which is preliminary data.</text>
</comment>
<dbReference type="EMBL" id="JAGGLU010000002">
    <property type="protein sequence ID" value="MBP2057418.1"/>
    <property type="molecule type" value="Genomic_DNA"/>
</dbReference>
<organism evidence="1 2">
    <name type="scientific">Lactobacillus colini</name>
    <dbReference type="NCBI Taxonomy" id="1819254"/>
    <lineage>
        <taxon>Bacteria</taxon>
        <taxon>Bacillati</taxon>
        <taxon>Bacillota</taxon>
        <taxon>Bacilli</taxon>
        <taxon>Lactobacillales</taxon>
        <taxon>Lactobacillaceae</taxon>
        <taxon>Lactobacillus</taxon>
    </lineage>
</organism>
<sequence length="272" mass="31313">MNKCNLPREPEYREWDKQKIADLVLTDKKLQTYIKIAKEYVFNINTIAAYSFAKNPLAGKYASVIFDKEEGIVLCKLSTSCILQRFTMFSLISGVTSQKMIVKLLGYKYNNVLSFGHSAYFSMHGYTQGTSDWACLHNMADYSAVKSTIVFKTVVWGEVEYIFSYYDCVKSIGSRIREALHHNQHNHAMIHKYMDGIGYGNCDLDRSSILGNPEFQISKINIKASCQDIGERVVKDWHINCLRIFAQEYECPSIVKDQEDIYSQSKRKKSIH</sequence>
<evidence type="ECO:0000313" key="2">
    <source>
        <dbReference type="Proteomes" id="UP001519292"/>
    </source>
</evidence>
<name>A0ABS4MCT2_9LACO</name>
<protein>
    <submittedName>
        <fullName evidence="1">Uncharacterized protein</fullName>
    </submittedName>
</protein>